<keyword evidence="1" id="KW-0805">Transcription regulation</keyword>
<dbReference type="STRING" id="630515.SAMN04489812_5460"/>
<dbReference type="Proteomes" id="UP000199103">
    <property type="component" value="Chromosome I"/>
</dbReference>
<dbReference type="SUPFAM" id="SSF53822">
    <property type="entry name" value="Periplasmic binding protein-like I"/>
    <property type="match status" value="1"/>
</dbReference>
<dbReference type="Gene3D" id="1.10.260.40">
    <property type="entry name" value="lambda repressor-like DNA-binding domains"/>
    <property type="match status" value="1"/>
</dbReference>
<gene>
    <name evidence="5" type="ORF">SAMN04489812_5460</name>
</gene>
<dbReference type="Gene3D" id="3.40.50.2300">
    <property type="match status" value="2"/>
</dbReference>
<dbReference type="InterPro" id="IPR010982">
    <property type="entry name" value="Lambda_DNA-bd_dom_sf"/>
</dbReference>
<dbReference type="InterPro" id="IPR000843">
    <property type="entry name" value="HTH_LacI"/>
</dbReference>
<dbReference type="EMBL" id="LT629772">
    <property type="protein sequence ID" value="SDT37315.1"/>
    <property type="molecule type" value="Genomic_DNA"/>
</dbReference>
<dbReference type="CDD" id="cd01392">
    <property type="entry name" value="HTH_LacI"/>
    <property type="match status" value="1"/>
</dbReference>
<accession>A0A1H1ZU45</accession>
<evidence type="ECO:0000256" key="2">
    <source>
        <dbReference type="ARBA" id="ARBA00023125"/>
    </source>
</evidence>
<evidence type="ECO:0000259" key="4">
    <source>
        <dbReference type="PROSITE" id="PS50932"/>
    </source>
</evidence>
<dbReference type="InterPro" id="IPR046335">
    <property type="entry name" value="LacI/GalR-like_sensor"/>
</dbReference>
<dbReference type="Pfam" id="PF13377">
    <property type="entry name" value="Peripla_BP_3"/>
    <property type="match status" value="1"/>
</dbReference>
<protein>
    <submittedName>
        <fullName evidence="5">Transcriptional regulator, LacI family</fullName>
    </submittedName>
</protein>
<dbReference type="Pfam" id="PF00356">
    <property type="entry name" value="LacI"/>
    <property type="match status" value="1"/>
</dbReference>
<dbReference type="SUPFAM" id="SSF47413">
    <property type="entry name" value="lambda repressor-like DNA-binding domains"/>
    <property type="match status" value="1"/>
</dbReference>
<dbReference type="PROSITE" id="PS50932">
    <property type="entry name" value="HTH_LACI_2"/>
    <property type="match status" value="1"/>
</dbReference>
<proteinExistence type="predicted"/>
<dbReference type="SMART" id="SM00354">
    <property type="entry name" value="HTH_LACI"/>
    <property type="match status" value="1"/>
</dbReference>
<keyword evidence="2" id="KW-0238">DNA-binding</keyword>
<name>A0A1H1ZU45_9ACTN</name>
<dbReference type="RefSeq" id="WP_172836233.1">
    <property type="nucleotide sequence ID" value="NZ_LT629772.1"/>
</dbReference>
<evidence type="ECO:0000313" key="5">
    <source>
        <dbReference type="EMBL" id="SDT37315.1"/>
    </source>
</evidence>
<dbReference type="AlphaFoldDB" id="A0A1H1ZU45"/>
<evidence type="ECO:0000256" key="3">
    <source>
        <dbReference type="ARBA" id="ARBA00023163"/>
    </source>
</evidence>
<keyword evidence="6" id="KW-1185">Reference proteome</keyword>
<evidence type="ECO:0000313" key="6">
    <source>
        <dbReference type="Proteomes" id="UP000199103"/>
    </source>
</evidence>
<dbReference type="PANTHER" id="PTHR30146">
    <property type="entry name" value="LACI-RELATED TRANSCRIPTIONAL REPRESSOR"/>
    <property type="match status" value="1"/>
</dbReference>
<dbReference type="GO" id="GO:0003700">
    <property type="term" value="F:DNA-binding transcription factor activity"/>
    <property type="evidence" value="ECO:0007669"/>
    <property type="project" value="TreeGrafter"/>
</dbReference>
<dbReference type="GO" id="GO:0000976">
    <property type="term" value="F:transcription cis-regulatory region binding"/>
    <property type="evidence" value="ECO:0007669"/>
    <property type="project" value="TreeGrafter"/>
</dbReference>
<evidence type="ECO:0000256" key="1">
    <source>
        <dbReference type="ARBA" id="ARBA00023015"/>
    </source>
</evidence>
<organism evidence="5 6">
    <name type="scientific">Microlunatus soli</name>
    <dbReference type="NCBI Taxonomy" id="630515"/>
    <lineage>
        <taxon>Bacteria</taxon>
        <taxon>Bacillati</taxon>
        <taxon>Actinomycetota</taxon>
        <taxon>Actinomycetes</taxon>
        <taxon>Propionibacteriales</taxon>
        <taxon>Propionibacteriaceae</taxon>
        <taxon>Microlunatus</taxon>
    </lineage>
</organism>
<dbReference type="PANTHER" id="PTHR30146:SF109">
    <property type="entry name" value="HTH-TYPE TRANSCRIPTIONAL REGULATOR GALS"/>
    <property type="match status" value="1"/>
</dbReference>
<sequence>MVTSRDVARLAGVSQPTVSRALRDDPKVSEATKRQVREAAAALGYAPNAIGRALSLGRSTRVGLVVTDLRNQFYTYVIAPMHHELARAGYELVLITETSESGPVTEHVVANGLSGVVLATTTTDSILPVRLGDRGVPFVYFNRTARNVPADSVVVDPEPGMTALVKDIVAQGHTRVGAVFGAEDTSTGQVREVVLRRLLLDQGIVLAERNVRHGPFDLEAGYGSTLQLLDQPEPPTLIICANDVVAIGALNAAAERGVTVPSDLSVVGFDDLPIAGFAMVQLSTIAYDLDAMSREAARLLVSRIEDPGVEEARSVVFPTSYVGRSTLGPAAS</sequence>
<reference evidence="5 6" key="1">
    <citation type="submission" date="2016-10" db="EMBL/GenBank/DDBJ databases">
        <authorList>
            <person name="de Groot N.N."/>
        </authorList>
    </citation>
    <scope>NUCLEOTIDE SEQUENCE [LARGE SCALE GENOMIC DNA]</scope>
    <source>
        <strain evidence="5 6">DSM 21800</strain>
    </source>
</reference>
<feature type="domain" description="HTH lacI-type" evidence="4">
    <location>
        <begin position="2"/>
        <end position="56"/>
    </location>
</feature>
<dbReference type="InterPro" id="IPR028082">
    <property type="entry name" value="Peripla_BP_I"/>
</dbReference>
<keyword evidence="3" id="KW-0804">Transcription</keyword>